<proteinExistence type="predicted"/>
<evidence type="ECO:0000256" key="1">
    <source>
        <dbReference type="SAM" id="Coils"/>
    </source>
</evidence>
<comment type="caution">
    <text evidence="4">The sequence shown here is derived from an EMBL/GenBank/DDBJ whole genome shotgun (WGS) entry which is preliminary data.</text>
</comment>
<accession>A0A0N1NXF7</accession>
<dbReference type="GeneID" id="28732435"/>
<dbReference type="AlphaFoldDB" id="A0A0N1NXF7"/>
<name>A0A0N1NXF7_9EURO</name>
<dbReference type="Proteomes" id="UP000038010">
    <property type="component" value="Unassembled WGS sequence"/>
</dbReference>
<evidence type="ECO:0000313" key="4">
    <source>
        <dbReference type="EMBL" id="KPI35412.1"/>
    </source>
</evidence>
<dbReference type="GO" id="GO:0000776">
    <property type="term" value="C:kinetochore"/>
    <property type="evidence" value="ECO:0007669"/>
    <property type="project" value="InterPro"/>
</dbReference>
<evidence type="ECO:0000313" key="5">
    <source>
        <dbReference type="Proteomes" id="UP000038010"/>
    </source>
</evidence>
<dbReference type="PANTHER" id="PTHR37329:SF1">
    <property type="entry name" value="KINETOCHORE PROTEIN SOS7"/>
    <property type="match status" value="1"/>
</dbReference>
<dbReference type="InterPro" id="IPR037475">
    <property type="entry name" value="Sos7"/>
</dbReference>
<dbReference type="Gene3D" id="1.20.58.60">
    <property type="match status" value="1"/>
</dbReference>
<gene>
    <name evidence="4" type="ORF">AB675_11686</name>
</gene>
<keyword evidence="5" id="KW-1185">Reference proteome</keyword>
<dbReference type="VEuPathDB" id="FungiDB:AB675_11686"/>
<dbReference type="Pfam" id="PF20882">
    <property type="entry name" value="Sos7"/>
    <property type="match status" value="1"/>
</dbReference>
<dbReference type="OrthoDB" id="18959at2759"/>
<protein>
    <submittedName>
        <fullName evidence="4">Kinetochore protein Sos7</fullName>
    </submittedName>
</protein>
<dbReference type="InterPro" id="IPR048781">
    <property type="entry name" value="Sos7_CC"/>
</dbReference>
<dbReference type="STRING" id="1664694.A0A0N1NXF7"/>
<dbReference type="GO" id="GO:0051315">
    <property type="term" value="P:attachment of mitotic spindle microtubules to kinetochore"/>
    <property type="evidence" value="ECO:0007669"/>
    <property type="project" value="TreeGrafter"/>
</dbReference>
<organism evidence="4 5">
    <name type="scientific">Cyphellophora attinorum</name>
    <dbReference type="NCBI Taxonomy" id="1664694"/>
    <lineage>
        <taxon>Eukaryota</taxon>
        <taxon>Fungi</taxon>
        <taxon>Dikarya</taxon>
        <taxon>Ascomycota</taxon>
        <taxon>Pezizomycotina</taxon>
        <taxon>Eurotiomycetes</taxon>
        <taxon>Chaetothyriomycetidae</taxon>
        <taxon>Chaetothyriales</taxon>
        <taxon>Cyphellophoraceae</taxon>
        <taxon>Cyphellophora</taxon>
    </lineage>
</organism>
<dbReference type="RefSeq" id="XP_017995375.1">
    <property type="nucleotide sequence ID" value="XM_018140554.1"/>
</dbReference>
<evidence type="ECO:0000259" key="3">
    <source>
        <dbReference type="Pfam" id="PF20882"/>
    </source>
</evidence>
<keyword evidence="1" id="KW-0175">Coiled coil</keyword>
<feature type="coiled-coil region" evidence="1">
    <location>
        <begin position="234"/>
        <end position="292"/>
    </location>
</feature>
<sequence>MTTTTTTTLTADATALHARLTTLQKTHPLSILNLAEPLLEATTNTSQINPQTIAHDFSTSTASNNNAATAPEPNAAALTPSSLTLDLQHYRDLFSKLRFSYLEQVTKEKYLRSIVGDPPLLVTPKDNAALEAKLKVMKEELQAKKAETDALVVALEDAARALAVKYESGRAGIEVVGTLPTKVEQLQREVEALREEVAQKQNALAGTSDSATSSPSNAVNPRYLQSTDATRAALADQTQRISQIDKEIADLERRLPSKIRECERAERELEDLDRRKEEVTRQAKEVQRIREEGGRDFVGERGRWLRAQEGVLKGVLGVEA</sequence>
<evidence type="ECO:0000256" key="2">
    <source>
        <dbReference type="SAM" id="MobiDB-lite"/>
    </source>
</evidence>
<feature type="region of interest" description="Disordered" evidence="2">
    <location>
        <begin position="199"/>
        <end position="221"/>
    </location>
</feature>
<reference evidence="4 5" key="1">
    <citation type="submission" date="2015-06" db="EMBL/GenBank/DDBJ databases">
        <title>Draft genome of the ant-associated black yeast Phialophora attae CBS 131958.</title>
        <authorList>
            <person name="Moreno L.F."/>
            <person name="Stielow B.J."/>
            <person name="de Hoog S."/>
            <person name="Vicente V.A."/>
            <person name="Weiss V.A."/>
            <person name="de Vries M."/>
            <person name="Cruz L.M."/>
            <person name="Souza E.M."/>
        </authorList>
    </citation>
    <scope>NUCLEOTIDE SEQUENCE [LARGE SCALE GENOMIC DNA]</scope>
    <source>
        <strain evidence="4 5">CBS 131958</strain>
    </source>
</reference>
<dbReference type="GO" id="GO:0034501">
    <property type="term" value="P:protein localization to kinetochore"/>
    <property type="evidence" value="ECO:0007669"/>
    <property type="project" value="InterPro"/>
</dbReference>
<dbReference type="EMBL" id="LFJN01000040">
    <property type="protein sequence ID" value="KPI35412.1"/>
    <property type="molecule type" value="Genomic_DNA"/>
</dbReference>
<dbReference type="PANTHER" id="PTHR37329">
    <property type="entry name" value="KINETOCHORE PROTEIN SOS7"/>
    <property type="match status" value="1"/>
</dbReference>
<feature type="domain" description="Kinetochore protein Sos7 coiled-coil" evidence="3">
    <location>
        <begin position="92"/>
        <end position="166"/>
    </location>
</feature>